<name>D1YY54_METPS</name>
<reference evidence="3" key="3">
    <citation type="journal article" date="2011" name="PLoS ONE">
        <title>Genome sequence of a mesophilic hydrogenotrophic methanogen Methanocella paludicola, the first cultivated representative of the order Methanocellales.</title>
        <authorList>
            <person name="Sakai S."/>
            <person name="Takaki Y."/>
            <person name="Shimamura S."/>
            <person name="Sekine M."/>
            <person name="Tajima T."/>
            <person name="Kosugi H."/>
            <person name="Ichikawa N."/>
            <person name="Tasumi E."/>
            <person name="Hiraki A.T."/>
            <person name="Shimizu A."/>
            <person name="Kato Y."/>
            <person name="Nishiko R."/>
            <person name="Mori K."/>
            <person name="Fujita N."/>
            <person name="Imachi H."/>
            <person name="Takai K."/>
        </authorList>
    </citation>
    <scope>NUCLEOTIDE SEQUENCE [LARGE SCALE GENOMIC DNA]</scope>
    <source>
        <strain evidence="3">DSM 17711 / JCM 13418 / NBRC 101707 / SANAE</strain>
    </source>
</reference>
<dbReference type="STRING" id="304371.MCP_1304"/>
<reference evidence="2 3" key="1">
    <citation type="journal article" date="2007" name="Appl. Environ. Microbiol.">
        <title>Isolation of key methanogens for global methane emission from rice paddy fields: a novel isolate affiliated with the clone cluster rice cluster I.</title>
        <authorList>
            <person name="Sakai S."/>
            <person name="Imachi H."/>
            <person name="Sekiguchi Y."/>
            <person name="Ohashi A."/>
            <person name="Harada H."/>
            <person name="Kamagata Y."/>
        </authorList>
    </citation>
    <scope>NUCLEOTIDE SEQUENCE [LARGE SCALE GENOMIC DNA]</scope>
    <source>
        <strain evidence="3">DSM 17711 / JCM 13418 / NBRC 101707 / SANAE</strain>
    </source>
</reference>
<feature type="transmembrane region" description="Helical" evidence="1">
    <location>
        <begin position="119"/>
        <end position="139"/>
    </location>
</feature>
<keyword evidence="1" id="KW-0812">Transmembrane</keyword>
<dbReference type="OrthoDB" id="136763at2157"/>
<keyword evidence="3" id="KW-1185">Reference proteome</keyword>
<feature type="transmembrane region" description="Helical" evidence="1">
    <location>
        <begin position="78"/>
        <end position="98"/>
    </location>
</feature>
<feature type="transmembrane region" description="Helical" evidence="1">
    <location>
        <begin position="30"/>
        <end position="47"/>
    </location>
</feature>
<gene>
    <name evidence="2" type="ordered locus">MCP_1304</name>
</gene>
<evidence type="ECO:0000256" key="1">
    <source>
        <dbReference type="SAM" id="Phobius"/>
    </source>
</evidence>
<accession>D1YY54</accession>
<feature type="transmembrane region" description="Helical" evidence="1">
    <location>
        <begin position="188"/>
        <end position="212"/>
    </location>
</feature>
<proteinExistence type="predicted"/>
<dbReference type="Proteomes" id="UP000001882">
    <property type="component" value="Chromosome"/>
</dbReference>
<sequence>MKSKDIVIVGILLGIGAIVRYVSLIAPGPITSNLVIAFYSLAIILVAPKVSEALGIGIVAGIICALISHSLFPPANLISEPVGALVAVLSLKLIDQFTGAKKAIKVKADGGSMKKDNPLGFVITAIGLLGMLAFCGIMFLSEVKPLIKGTLLATQTNQIIFGAIAVLVLLVGLYLIPRTLEKYRAAVVSLLATLASGTTFIVVAAIIIFAMPGILFKTAPAMDVFILSSMPIVIGCAIINMVLAQILYFPAKQAMR</sequence>
<keyword evidence="1" id="KW-0472">Membrane</keyword>
<feature type="transmembrane region" description="Helical" evidence="1">
    <location>
        <begin position="224"/>
        <end position="249"/>
    </location>
</feature>
<dbReference type="GeneID" id="8683032"/>
<dbReference type="eggNOG" id="arCOG05180">
    <property type="taxonomic scope" value="Archaea"/>
</dbReference>
<keyword evidence="1" id="KW-1133">Transmembrane helix</keyword>
<organism evidence="2 3">
    <name type="scientific">Methanocella paludicola (strain DSM 17711 / JCM 13418 / NBRC 101707 / SANAE)</name>
    <dbReference type="NCBI Taxonomy" id="304371"/>
    <lineage>
        <taxon>Archaea</taxon>
        <taxon>Methanobacteriati</taxon>
        <taxon>Methanobacteriota</taxon>
        <taxon>Stenosarchaea group</taxon>
        <taxon>Methanomicrobia</taxon>
        <taxon>Methanocellales</taxon>
        <taxon>Methanocellaceae</taxon>
        <taxon>Methanocella</taxon>
    </lineage>
</organism>
<dbReference type="RefSeq" id="WP_012900055.1">
    <property type="nucleotide sequence ID" value="NC_013665.1"/>
</dbReference>
<evidence type="ECO:0000313" key="3">
    <source>
        <dbReference type="Proteomes" id="UP000001882"/>
    </source>
</evidence>
<dbReference type="AlphaFoldDB" id="D1YY54"/>
<dbReference type="KEGG" id="mpd:MCP_1304"/>
<feature type="transmembrane region" description="Helical" evidence="1">
    <location>
        <begin position="54"/>
        <end position="72"/>
    </location>
</feature>
<feature type="transmembrane region" description="Helical" evidence="1">
    <location>
        <begin position="7"/>
        <end position="24"/>
    </location>
</feature>
<evidence type="ECO:0000313" key="2">
    <source>
        <dbReference type="EMBL" id="BAI61376.1"/>
    </source>
</evidence>
<protein>
    <submittedName>
        <fullName evidence="2">Uncharacterized protein</fullName>
    </submittedName>
</protein>
<feature type="transmembrane region" description="Helical" evidence="1">
    <location>
        <begin position="159"/>
        <end position="176"/>
    </location>
</feature>
<dbReference type="EMBL" id="AP011532">
    <property type="protein sequence ID" value="BAI61376.1"/>
    <property type="molecule type" value="Genomic_DNA"/>
</dbReference>
<dbReference type="InParanoid" id="D1YY54"/>
<reference evidence="2 3" key="2">
    <citation type="journal article" date="2008" name="Int. J. Syst. Evol. Microbiol.">
        <title>Methanocella paludicola gen. nov., sp. nov., a methane-producing archaeon, the first isolate of the lineage 'Rice Cluster I', and proposal of the new archaeal order Methanocellales ord. nov.</title>
        <authorList>
            <person name="Sakai S."/>
            <person name="Imachi H."/>
            <person name="Hanada S."/>
            <person name="Ohashi A."/>
            <person name="Harada H."/>
            <person name="Kamagata Y."/>
        </authorList>
    </citation>
    <scope>NUCLEOTIDE SEQUENCE [LARGE SCALE GENOMIC DNA]</scope>
    <source>
        <strain evidence="3">DSM 17711 / JCM 13418 / NBRC 101707 / SANAE</strain>
    </source>
</reference>
<dbReference type="PATRIC" id="fig|304371.9.peg.1342"/>